<accession>A0ACC3NVA3</accession>
<gene>
    <name evidence="1" type="ORF">LTR37_001640</name>
</gene>
<comment type="caution">
    <text evidence="1">The sequence shown here is derived from an EMBL/GenBank/DDBJ whole genome shotgun (WGS) entry which is preliminary data.</text>
</comment>
<name>A0ACC3NVA3_9PEZI</name>
<keyword evidence="2" id="KW-1185">Reference proteome</keyword>
<evidence type="ECO:0000313" key="1">
    <source>
        <dbReference type="EMBL" id="KAK3723759.1"/>
    </source>
</evidence>
<dbReference type="Proteomes" id="UP001281147">
    <property type="component" value="Unassembled WGS sequence"/>
</dbReference>
<proteinExistence type="predicted"/>
<reference evidence="1" key="1">
    <citation type="submission" date="2023-07" db="EMBL/GenBank/DDBJ databases">
        <title>Black Yeasts Isolated from many extreme environments.</title>
        <authorList>
            <person name="Coleine C."/>
            <person name="Stajich J.E."/>
            <person name="Selbmann L."/>
        </authorList>
    </citation>
    <scope>NUCLEOTIDE SEQUENCE</scope>
    <source>
        <strain evidence="1">CCFEE 5714</strain>
    </source>
</reference>
<dbReference type="EMBL" id="JAUTXU010000008">
    <property type="protein sequence ID" value="KAK3723759.1"/>
    <property type="molecule type" value="Genomic_DNA"/>
</dbReference>
<organism evidence="1 2">
    <name type="scientific">Vermiconidia calcicola</name>
    <dbReference type="NCBI Taxonomy" id="1690605"/>
    <lineage>
        <taxon>Eukaryota</taxon>
        <taxon>Fungi</taxon>
        <taxon>Dikarya</taxon>
        <taxon>Ascomycota</taxon>
        <taxon>Pezizomycotina</taxon>
        <taxon>Dothideomycetes</taxon>
        <taxon>Dothideomycetidae</taxon>
        <taxon>Mycosphaerellales</taxon>
        <taxon>Extremaceae</taxon>
        <taxon>Vermiconidia</taxon>
    </lineage>
</organism>
<protein>
    <submittedName>
        <fullName evidence="1">Uncharacterized protein</fullName>
    </submittedName>
</protein>
<sequence>MDRALVFIKEGNSYVQVSPPNLTKEKLMLFSNYAAEQLKSVSRDVALSPQITLPHSAANRDAAINICKWIADNDINNPTALTLTALGLEVFDEVVYVHQTANCMGLNRQFRGDDVRTAIFEYFGQSPLAVIEFTMVLELLSFDSGLCKSAKHAVMHGVVKGGSNVPPEMEKIEEYCKTHGFWDEMLAIEQEIREKHAQRDAEELAKWADPRVPRIFLRGARGP</sequence>
<evidence type="ECO:0000313" key="2">
    <source>
        <dbReference type="Proteomes" id="UP001281147"/>
    </source>
</evidence>